<dbReference type="GO" id="GO:0140358">
    <property type="term" value="F:P-type transmembrane transporter activity"/>
    <property type="evidence" value="ECO:0007669"/>
    <property type="project" value="InterPro"/>
</dbReference>
<evidence type="ECO:0000256" key="3">
    <source>
        <dbReference type="ARBA" id="ARBA00022723"/>
    </source>
</evidence>
<dbReference type="GO" id="GO:0019829">
    <property type="term" value="F:ATPase-coupled monoatomic cation transmembrane transporter activity"/>
    <property type="evidence" value="ECO:0007669"/>
    <property type="project" value="TreeGrafter"/>
</dbReference>
<dbReference type="InterPro" id="IPR001757">
    <property type="entry name" value="P_typ_ATPase"/>
</dbReference>
<keyword evidence="7" id="KW-1278">Translocase</keyword>
<keyword evidence="4" id="KW-0547">Nucleotide-binding</keyword>
<evidence type="ECO:0000256" key="9">
    <source>
        <dbReference type="ARBA" id="ARBA00023136"/>
    </source>
</evidence>
<dbReference type="InterPro" id="IPR036412">
    <property type="entry name" value="HAD-like_sf"/>
</dbReference>
<evidence type="ECO:0000313" key="12">
    <source>
        <dbReference type="Proteomes" id="UP001165083"/>
    </source>
</evidence>
<evidence type="ECO:0000256" key="8">
    <source>
        <dbReference type="ARBA" id="ARBA00022989"/>
    </source>
</evidence>
<keyword evidence="5" id="KW-0067">ATP-binding</keyword>
<feature type="transmembrane region" description="Helical" evidence="10">
    <location>
        <begin position="176"/>
        <end position="198"/>
    </location>
</feature>
<dbReference type="PROSITE" id="PS01229">
    <property type="entry name" value="COF_2"/>
    <property type="match status" value="1"/>
</dbReference>
<keyword evidence="2 10" id="KW-0812">Transmembrane</keyword>
<comment type="caution">
    <text evidence="11">The sequence shown here is derived from an EMBL/GenBank/DDBJ whole genome shotgun (WGS) entry which is preliminary data.</text>
</comment>
<keyword evidence="8 10" id="KW-1133">Transmembrane helix</keyword>
<evidence type="ECO:0000256" key="2">
    <source>
        <dbReference type="ARBA" id="ARBA00022692"/>
    </source>
</evidence>
<gene>
    <name evidence="11" type="ORF">Plil01_001275000</name>
</gene>
<dbReference type="GO" id="GO:0016020">
    <property type="term" value="C:membrane"/>
    <property type="evidence" value="ECO:0007669"/>
    <property type="project" value="UniProtKB-SubCell"/>
</dbReference>
<protein>
    <submittedName>
        <fullName evidence="11">Unnamed protein product</fullName>
    </submittedName>
</protein>
<accession>A0A9W6UD69</accession>
<dbReference type="NCBIfam" id="TIGR01494">
    <property type="entry name" value="ATPase_P-type"/>
    <property type="match status" value="1"/>
</dbReference>
<dbReference type="GO" id="GO:0016887">
    <property type="term" value="F:ATP hydrolysis activity"/>
    <property type="evidence" value="ECO:0007669"/>
    <property type="project" value="InterPro"/>
</dbReference>
<dbReference type="Proteomes" id="UP001165083">
    <property type="component" value="Unassembled WGS sequence"/>
</dbReference>
<dbReference type="SUPFAM" id="SSF56784">
    <property type="entry name" value="HAD-like"/>
    <property type="match status" value="1"/>
</dbReference>
<dbReference type="PANTHER" id="PTHR45630:SF11">
    <property type="entry name" value="CATION-TRANSPORTING P-TYPE ATPASE N-TERMINAL DOMAIN-CONTAINING PROTEIN"/>
    <property type="match status" value="1"/>
</dbReference>
<sequence>MGEIKGLLLNIRIFSRMTPDGKVECVKLHMETGAVTGMCGDGGNDCGALRFAHAGVSLSDAEALVTPFTSREKTIQWVVDLCREGRCSVATSFASVKFLIVYGLIGSVLRLFQAEGYASPSTLIGPTTLLSILGQEAINIVYLCCGIYMLTSEVWYCPYSPDNVDVAKWWLMSDNHMATMLFFSVIFQQHTAAWVFSFGSQYRQPIWRNYVLMAFFAAVATLDLYLLLGEPSAVTDQFRISSSTNVVGLPDVPMPMSFRLKYLGIILGNIFTCILFEYFVVLGPVRSYFRNKYHKDFIPMKK</sequence>
<evidence type="ECO:0000256" key="5">
    <source>
        <dbReference type="ARBA" id="ARBA00022840"/>
    </source>
</evidence>
<keyword evidence="12" id="KW-1185">Reference proteome</keyword>
<feature type="transmembrane region" description="Helical" evidence="10">
    <location>
        <begin position="137"/>
        <end position="156"/>
    </location>
</feature>
<name>A0A9W6UD69_9STRA</name>
<keyword evidence="3" id="KW-0479">Metal-binding</keyword>
<proteinExistence type="predicted"/>
<evidence type="ECO:0000256" key="4">
    <source>
        <dbReference type="ARBA" id="ARBA00022741"/>
    </source>
</evidence>
<evidence type="ECO:0000256" key="10">
    <source>
        <dbReference type="SAM" id="Phobius"/>
    </source>
</evidence>
<dbReference type="EMBL" id="BSXW01000806">
    <property type="protein sequence ID" value="GMF29947.1"/>
    <property type="molecule type" value="Genomic_DNA"/>
</dbReference>
<evidence type="ECO:0000256" key="7">
    <source>
        <dbReference type="ARBA" id="ARBA00022967"/>
    </source>
</evidence>
<dbReference type="InterPro" id="IPR006544">
    <property type="entry name" value="P-type_TPase_V"/>
</dbReference>
<feature type="transmembrane region" description="Helical" evidence="10">
    <location>
        <begin position="210"/>
        <end position="228"/>
    </location>
</feature>
<dbReference type="GO" id="GO:0046872">
    <property type="term" value="F:metal ion binding"/>
    <property type="evidence" value="ECO:0007669"/>
    <property type="project" value="UniProtKB-KW"/>
</dbReference>
<evidence type="ECO:0000256" key="6">
    <source>
        <dbReference type="ARBA" id="ARBA00022842"/>
    </source>
</evidence>
<dbReference type="AlphaFoldDB" id="A0A9W6UD69"/>
<reference evidence="11" key="1">
    <citation type="submission" date="2023-04" db="EMBL/GenBank/DDBJ databases">
        <title>Phytophthora lilii NBRC 32176.</title>
        <authorList>
            <person name="Ichikawa N."/>
            <person name="Sato H."/>
            <person name="Tonouchi N."/>
        </authorList>
    </citation>
    <scope>NUCLEOTIDE SEQUENCE</scope>
    <source>
        <strain evidence="11">NBRC 32176</strain>
    </source>
</reference>
<dbReference type="InterPro" id="IPR023298">
    <property type="entry name" value="ATPase_P-typ_TM_dom_sf"/>
</dbReference>
<evidence type="ECO:0000313" key="11">
    <source>
        <dbReference type="EMBL" id="GMF29947.1"/>
    </source>
</evidence>
<dbReference type="SUPFAM" id="SSF81665">
    <property type="entry name" value="Calcium ATPase, transmembrane domain M"/>
    <property type="match status" value="1"/>
</dbReference>
<keyword evidence="9 10" id="KW-0472">Membrane</keyword>
<dbReference type="InterPro" id="IPR023214">
    <property type="entry name" value="HAD_sf"/>
</dbReference>
<dbReference type="PANTHER" id="PTHR45630">
    <property type="entry name" value="CATION-TRANSPORTING ATPASE-RELATED"/>
    <property type="match status" value="1"/>
</dbReference>
<dbReference type="Gene3D" id="3.40.50.1000">
    <property type="entry name" value="HAD superfamily/HAD-like"/>
    <property type="match status" value="1"/>
</dbReference>
<feature type="transmembrane region" description="Helical" evidence="10">
    <location>
        <begin position="262"/>
        <end position="285"/>
    </location>
</feature>
<organism evidence="11 12">
    <name type="scientific">Phytophthora lilii</name>
    <dbReference type="NCBI Taxonomy" id="2077276"/>
    <lineage>
        <taxon>Eukaryota</taxon>
        <taxon>Sar</taxon>
        <taxon>Stramenopiles</taxon>
        <taxon>Oomycota</taxon>
        <taxon>Peronosporomycetes</taxon>
        <taxon>Peronosporales</taxon>
        <taxon>Peronosporaceae</taxon>
        <taxon>Phytophthora</taxon>
    </lineage>
</organism>
<dbReference type="GO" id="GO:0005524">
    <property type="term" value="F:ATP binding"/>
    <property type="evidence" value="ECO:0007669"/>
    <property type="project" value="UniProtKB-KW"/>
</dbReference>
<comment type="subcellular location">
    <subcellularLocation>
        <location evidence="1">Membrane</location>
        <topology evidence="1">Multi-pass membrane protein</topology>
    </subcellularLocation>
</comment>
<evidence type="ECO:0000256" key="1">
    <source>
        <dbReference type="ARBA" id="ARBA00004141"/>
    </source>
</evidence>
<dbReference type="OrthoDB" id="48943at2759"/>
<keyword evidence="6" id="KW-0460">Magnesium</keyword>